<dbReference type="Pfam" id="PF01352">
    <property type="entry name" value="KRAB"/>
    <property type="match status" value="1"/>
</dbReference>
<protein>
    <recommendedName>
        <fullName evidence="1">KRAB domain-containing protein</fullName>
    </recommendedName>
</protein>
<dbReference type="PANTHER" id="PTHR23232:SF163">
    <property type="entry name" value="ZINC FINGER PROTEIN 589"/>
    <property type="match status" value="1"/>
</dbReference>
<evidence type="ECO:0000313" key="2">
    <source>
        <dbReference type="Ensembl" id="ENSACAP00000031372.1"/>
    </source>
</evidence>
<reference evidence="2" key="1">
    <citation type="submission" date="2009-12" db="EMBL/GenBank/DDBJ databases">
        <title>The Genome Sequence of Anolis carolinensis (Green Anole Lizard).</title>
        <authorList>
            <consortium name="The Genome Sequencing Platform"/>
            <person name="Di Palma F."/>
            <person name="Alfoldi J."/>
            <person name="Heiman D."/>
            <person name="Young S."/>
            <person name="Grabherr M."/>
            <person name="Johnson J."/>
            <person name="Lander E.S."/>
            <person name="Lindblad-Toh K."/>
        </authorList>
    </citation>
    <scope>NUCLEOTIDE SEQUENCE [LARGE SCALE GENOMIC DNA]</scope>
    <source>
        <strain evidence="2">JBL SC #1</strain>
    </source>
</reference>
<dbReference type="PANTHER" id="PTHR23232">
    <property type="entry name" value="KRAB DOMAIN C2H2 ZINC FINGER"/>
    <property type="match status" value="1"/>
</dbReference>
<organism evidence="2 3">
    <name type="scientific">Anolis carolinensis</name>
    <name type="common">Green anole</name>
    <name type="synonym">American chameleon</name>
    <dbReference type="NCBI Taxonomy" id="28377"/>
    <lineage>
        <taxon>Eukaryota</taxon>
        <taxon>Metazoa</taxon>
        <taxon>Chordata</taxon>
        <taxon>Craniata</taxon>
        <taxon>Vertebrata</taxon>
        <taxon>Euteleostomi</taxon>
        <taxon>Lepidosauria</taxon>
        <taxon>Squamata</taxon>
        <taxon>Bifurcata</taxon>
        <taxon>Unidentata</taxon>
        <taxon>Episquamata</taxon>
        <taxon>Toxicofera</taxon>
        <taxon>Iguania</taxon>
        <taxon>Dactyloidae</taxon>
        <taxon>Anolis</taxon>
    </lineage>
</organism>
<reference evidence="2" key="2">
    <citation type="submission" date="2025-08" db="UniProtKB">
        <authorList>
            <consortium name="Ensembl"/>
        </authorList>
    </citation>
    <scope>IDENTIFICATION</scope>
</reference>
<feature type="domain" description="KRAB" evidence="1">
    <location>
        <begin position="20"/>
        <end position="69"/>
    </location>
</feature>
<dbReference type="SUPFAM" id="SSF109640">
    <property type="entry name" value="KRAB domain (Kruppel-associated box)"/>
    <property type="match status" value="1"/>
</dbReference>
<accession>A0A803T832</accession>
<dbReference type="InterPro" id="IPR001909">
    <property type="entry name" value="KRAB"/>
</dbReference>
<reference evidence="2" key="3">
    <citation type="submission" date="2025-09" db="UniProtKB">
        <authorList>
            <consortium name="Ensembl"/>
        </authorList>
    </citation>
    <scope>IDENTIFICATION</scope>
</reference>
<evidence type="ECO:0000259" key="1">
    <source>
        <dbReference type="PROSITE" id="PS50805"/>
    </source>
</evidence>
<dbReference type="Gene3D" id="6.10.140.140">
    <property type="match status" value="1"/>
</dbReference>
<dbReference type="InterPro" id="IPR036051">
    <property type="entry name" value="KRAB_dom_sf"/>
</dbReference>
<dbReference type="PROSITE" id="PS50805">
    <property type="entry name" value="KRAB"/>
    <property type="match status" value="1"/>
</dbReference>
<dbReference type="GO" id="GO:0006355">
    <property type="term" value="P:regulation of DNA-templated transcription"/>
    <property type="evidence" value="ECO:0007669"/>
    <property type="project" value="InterPro"/>
</dbReference>
<dbReference type="Ensembl" id="ENSACAT00000053428.1">
    <property type="protein sequence ID" value="ENSACAP00000031372.1"/>
    <property type="gene ID" value="ENSACAG00000034767.1"/>
</dbReference>
<name>A0A803T832_ANOCA</name>
<dbReference type="InterPro" id="IPR050169">
    <property type="entry name" value="Krueppel_C2H2_ZnF"/>
</dbReference>
<dbReference type="SMART" id="SM00349">
    <property type="entry name" value="KRAB"/>
    <property type="match status" value="1"/>
</dbReference>
<dbReference type="GeneTree" id="ENSGT01090000260918"/>
<sequence length="69" mass="8086">MDFRNSDIIDYKKGQIIGPVTFEEVAVKFSEEEWTLLNLSQRALYWEVMVANYHTSIFVGLSWSISLRL</sequence>
<dbReference type="CDD" id="cd07765">
    <property type="entry name" value="KRAB_A-box"/>
    <property type="match status" value="1"/>
</dbReference>
<dbReference type="AlphaFoldDB" id="A0A803T832"/>
<dbReference type="InParanoid" id="A0A803T832"/>
<dbReference type="Proteomes" id="UP000001646">
    <property type="component" value="Unplaced"/>
</dbReference>
<keyword evidence="3" id="KW-1185">Reference proteome</keyword>
<proteinExistence type="predicted"/>
<evidence type="ECO:0000313" key="3">
    <source>
        <dbReference type="Proteomes" id="UP000001646"/>
    </source>
</evidence>